<dbReference type="SUPFAM" id="SSF53098">
    <property type="entry name" value="Ribonuclease H-like"/>
    <property type="match status" value="1"/>
</dbReference>
<dbReference type="PROSITE" id="PS50994">
    <property type="entry name" value="INTEGRASE"/>
    <property type="match status" value="1"/>
</dbReference>
<dbReference type="GO" id="GO:0015074">
    <property type="term" value="P:DNA integration"/>
    <property type="evidence" value="ECO:0007669"/>
    <property type="project" value="InterPro"/>
</dbReference>
<sequence>MVNGKPRHSQSQGSVERANQDIENKLIIWMADNQTNKWSKGIRFVQFMKNRAYHSVITKSPYETMFGCAAKVGLSPSIIPQSVLDSINTEEDLQKLEDSQETVIMGSQSNFTQEGIPLSSLLLQNHL</sequence>
<keyword evidence="3" id="KW-1185">Reference proteome</keyword>
<evidence type="ECO:0000313" key="3">
    <source>
        <dbReference type="Proteomes" id="UP001054837"/>
    </source>
</evidence>
<reference evidence="2 3" key="1">
    <citation type="submission" date="2021-06" db="EMBL/GenBank/DDBJ databases">
        <title>Caerostris darwini draft genome.</title>
        <authorList>
            <person name="Kono N."/>
            <person name="Arakawa K."/>
        </authorList>
    </citation>
    <scope>NUCLEOTIDE SEQUENCE [LARGE SCALE GENOMIC DNA]</scope>
</reference>
<evidence type="ECO:0000259" key="1">
    <source>
        <dbReference type="PROSITE" id="PS50994"/>
    </source>
</evidence>
<dbReference type="EMBL" id="BPLQ01009126">
    <property type="protein sequence ID" value="GIY41900.1"/>
    <property type="molecule type" value="Genomic_DNA"/>
</dbReference>
<organism evidence="2 3">
    <name type="scientific">Caerostris darwini</name>
    <dbReference type="NCBI Taxonomy" id="1538125"/>
    <lineage>
        <taxon>Eukaryota</taxon>
        <taxon>Metazoa</taxon>
        <taxon>Ecdysozoa</taxon>
        <taxon>Arthropoda</taxon>
        <taxon>Chelicerata</taxon>
        <taxon>Arachnida</taxon>
        <taxon>Araneae</taxon>
        <taxon>Araneomorphae</taxon>
        <taxon>Entelegynae</taxon>
        <taxon>Araneoidea</taxon>
        <taxon>Araneidae</taxon>
        <taxon>Caerostris</taxon>
    </lineage>
</organism>
<comment type="caution">
    <text evidence="2">The sequence shown here is derived from an EMBL/GenBank/DDBJ whole genome shotgun (WGS) entry which is preliminary data.</text>
</comment>
<accession>A0AAV4TAV1</accession>
<dbReference type="Gene3D" id="3.30.420.10">
    <property type="entry name" value="Ribonuclease H-like superfamily/Ribonuclease H"/>
    <property type="match status" value="1"/>
</dbReference>
<name>A0AAV4TAV1_9ARAC</name>
<protein>
    <recommendedName>
        <fullName evidence="1">Integrase catalytic domain-containing protein</fullName>
    </recommendedName>
</protein>
<dbReference type="Proteomes" id="UP001054837">
    <property type="component" value="Unassembled WGS sequence"/>
</dbReference>
<feature type="domain" description="Integrase catalytic" evidence="1">
    <location>
        <begin position="1"/>
        <end position="69"/>
    </location>
</feature>
<dbReference type="InterPro" id="IPR001584">
    <property type="entry name" value="Integrase_cat-core"/>
</dbReference>
<gene>
    <name evidence="2" type="primary">AVEN_35972_1</name>
    <name evidence="2" type="ORF">CDAR_318111</name>
</gene>
<dbReference type="InterPro" id="IPR036397">
    <property type="entry name" value="RNaseH_sf"/>
</dbReference>
<dbReference type="GO" id="GO:0003676">
    <property type="term" value="F:nucleic acid binding"/>
    <property type="evidence" value="ECO:0007669"/>
    <property type="project" value="InterPro"/>
</dbReference>
<proteinExistence type="predicted"/>
<dbReference type="AlphaFoldDB" id="A0AAV4TAV1"/>
<evidence type="ECO:0000313" key="2">
    <source>
        <dbReference type="EMBL" id="GIY41900.1"/>
    </source>
</evidence>
<dbReference type="InterPro" id="IPR012337">
    <property type="entry name" value="RNaseH-like_sf"/>
</dbReference>